<dbReference type="PANTHER" id="PTHR33937">
    <property type="entry name" value="IRON-MOLYBDENUM PROTEIN-RELATED-RELATED"/>
    <property type="match status" value="1"/>
</dbReference>
<accession>A0A420W9S7</accession>
<evidence type="ECO:0000259" key="1">
    <source>
        <dbReference type="Pfam" id="PF02579"/>
    </source>
</evidence>
<dbReference type="PANTHER" id="PTHR33937:SF2">
    <property type="entry name" value="DINITROGENASE IRON-MOLYBDENUM COFACTOR BIOSYNTHESIS DOMAIN-CONTAINING PROTEIN"/>
    <property type="match status" value="1"/>
</dbReference>
<dbReference type="RefSeq" id="WP_121170489.1">
    <property type="nucleotide sequence ID" value="NZ_RBIE01000001.1"/>
</dbReference>
<dbReference type="Gene3D" id="3.30.420.130">
    <property type="entry name" value="Dinitrogenase iron-molybdenum cofactor biosynthesis domain"/>
    <property type="match status" value="1"/>
</dbReference>
<dbReference type="AlphaFoldDB" id="A0A420W9S7"/>
<evidence type="ECO:0000313" key="3">
    <source>
        <dbReference type="Proteomes" id="UP000280881"/>
    </source>
</evidence>
<dbReference type="SUPFAM" id="SSF53146">
    <property type="entry name" value="Nitrogenase accessory factor-like"/>
    <property type="match status" value="1"/>
</dbReference>
<dbReference type="Proteomes" id="UP000280881">
    <property type="component" value="Unassembled WGS sequence"/>
</dbReference>
<dbReference type="EMBL" id="RBIE01000001">
    <property type="protein sequence ID" value="RKQ64057.1"/>
    <property type="molecule type" value="Genomic_DNA"/>
</dbReference>
<gene>
    <name evidence="2" type="ORF">C7457_0948</name>
</gene>
<proteinExistence type="predicted"/>
<reference evidence="2 3" key="1">
    <citation type="submission" date="2018-10" db="EMBL/GenBank/DDBJ databases">
        <title>Genomic Encyclopedia of Type Strains, Phase IV (KMG-IV): sequencing the most valuable type-strain genomes for metagenomic binning, comparative biology and taxonomic classification.</title>
        <authorList>
            <person name="Goeker M."/>
        </authorList>
    </citation>
    <scope>NUCLEOTIDE SEQUENCE [LARGE SCALE GENOMIC DNA]</scope>
    <source>
        <strain evidence="2 3">DSM 15521</strain>
    </source>
</reference>
<evidence type="ECO:0000313" key="2">
    <source>
        <dbReference type="EMBL" id="RKQ64057.1"/>
    </source>
</evidence>
<sequence>MILAIPVEENRNRVSLQFGPAPGFVLVDTSTGERRFVENTYSCGGCKEGCGEGKNAADLLAEEEVDALLVISIPESPLIKLMRKGIVVYKLPSKVETVEEAIEAFEGGKADVLYLSHF</sequence>
<organism evidence="2 3">
    <name type="scientific">Thermovibrio guaymasensis</name>
    <dbReference type="NCBI Taxonomy" id="240167"/>
    <lineage>
        <taxon>Bacteria</taxon>
        <taxon>Pseudomonadati</taxon>
        <taxon>Aquificota</taxon>
        <taxon>Aquificia</taxon>
        <taxon>Desulfurobacteriales</taxon>
        <taxon>Desulfurobacteriaceae</taxon>
        <taxon>Thermovibrio</taxon>
    </lineage>
</organism>
<keyword evidence="3" id="KW-1185">Reference proteome</keyword>
<feature type="domain" description="Dinitrogenase iron-molybdenum cofactor biosynthesis" evidence="1">
    <location>
        <begin position="11"/>
        <end position="105"/>
    </location>
</feature>
<comment type="caution">
    <text evidence="2">The sequence shown here is derived from an EMBL/GenBank/DDBJ whole genome shotgun (WGS) entry which is preliminary data.</text>
</comment>
<name>A0A420W9S7_9BACT</name>
<dbReference type="InterPro" id="IPR003731">
    <property type="entry name" value="Di-Nase_FeMo-co_biosynth"/>
</dbReference>
<dbReference type="InterPro" id="IPR036105">
    <property type="entry name" value="DiNase_FeMo-co_biosyn_sf"/>
</dbReference>
<dbReference type="Pfam" id="PF02579">
    <property type="entry name" value="Nitro_FeMo-Co"/>
    <property type="match status" value="1"/>
</dbReference>
<dbReference type="InterPro" id="IPR051840">
    <property type="entry name" value="NifX/NifY_domain"/>
</dbReference>
<dbReference type="OrthoDB" id="15431at2"/>
<protein>
    <submittedName>
        <fullName evidence="2">Putative Fe-Mo cluster-binding NifX family protein</fullName>
    </submittedName>
</protein>